<sequence length="156" mass="17826">MLRPMSTRGGSLEYVYYLWNIYADVDIRYADAKDIVTMATGRLMLLEIGMDFVAFIMNKVGSRHTLLTAFTSSAFVFWKTAVFLMLYVAVPEGNPSYFVEGTPGWKIFLCFWFMNGIWMVLPFIVMCALWNKIALPIENLTVEGSCSSSIERRNLV</sequence>
<dbReference type="EMBL" id="CAJFCW020000002">
    <property type="protein sequence ID" value="CAG9093022.1"/>
    <property type="molecule type" value="Genomic_DNA"/>
</dbReference>
<dbReference type="AlphaFoldDB" id="A0A811K6A1"/>
<evidence type="ECO:0000313" key="2">
    <source>
        <dbReference type="EMBL" id="CAD5211254.1"/>
    </source>
</evidence>
<protein>
    <recommendedName>
        <fullName evidence="4">EXPERA domain-containing protein</fullName>
    </recommendedName>
</protein>
<dbReference type="EMBL" id="CAJFDH010000002">
    <property type="protein sequence ID" value="CAD5211254.1"/>
    <property type="molecule type" value="Genomic_DNA"/>
</dbReference>
<evidence type="ECO:0000313" key="3">
    <source>
        <dbReference type="Proteomes" id="UP000614601"/>
    </source>
</evidence>
<dbReference type="Proteomes" id="UP000783686">
    <property type="component" value="Unassembled WGS sequence"/>
</dbReference>
<feature type="transmembrane region" description="Helical" evidence="1">
    <location>
        <begin position="66"/>
        <end position="90"/>
    </location>
</feature>
<accession>A0A811K6A1</accession>
<dbReference type="Proteomes" id="UP000614601">
    <property type="component" value="Unassembled WGS sequence"/>
</dbReference>
<name>A0A811K6A1_9BILA</name>
<dbReference type="OrthoDB" id="60858at2759"/>
<keyword evidence="1" id="KW-1133">Transmembrane helix</keyword>
<evidence type="ECO:0000256" key="1">
    <source>
        <dbReference type="SAM" id="Phobius"/>
    </source>
</evidence>
<comment type="caution">
    <text evidence="2">The sequence shown here is derived from an EMBL/GenBank/DDBJ whole genome shotgun (WGS) entry which is preliminary data.</text>
</comment>
<gene>
    <name evidence="2" type="ORF">BOKJ2_LOCUS3602</name>
</gene>
<organism evidence="2 3">
    <name type="scientific">Bursaphelenchus okinawaensis</name>
    <dbReference type="NCBI Taxonomy" id="465554"/>
    <lineage>
        <taxon>Eukaryota</taxon>
        <taxon>Metazoa</taxon>
        <taxon>Ecdysozoa</taxon>
        <taxon>Nematoda</taxon>
        <taxon>Chromadorea</taxon>
        <taxon>Rhabditida</taxon>
        <taxon>Tylenchina</taxon>
        <taxon>Tylenchomorpha</taxon>
        <taxon>Aphelenchoidea</taxon>
        <taxon>Aphelenchoididae</taxon>
        <taxon>Bursaphelenchus</taxon>
    </lineage>
</organism>
<evidence type="ECO:0008006" key="4">
    <source>
        <dbReference type="Google" id="ProtNLM"/>
    </source>
</evidence>
<dbReference type="PANTHER" id="PTHR37919">
    <property type="entry name" value="PROTEIN CBG05606"/>
    <property type="match status" value="1"/>
</dbReference>
<keyword evidence="1" id="KW-0472">Membrane</keyword>
<keyword evidence="3" id="KW-1185">Reference proteome</keyword>
<proteinExistence type="predicted"/>
<feature type="transmembrane region" description="Helical" evidence="1">
    <location>
        <begin position="105"/>
        <end position="130"/>
    </location>
</feature>
<reference evidence="2" key="1">
    <citation type="submission" date="2020-09" db="EMBL/GenBank/DDBJ databases">
        <authorList>
            <person name="Kikuchi T."/>
        </authorList>
    </citation>
    <scope>NUCLEOTIDE SEQUENCE</scope>
    <source>
        <strain evidence="2">SH1</strain>
    </source>
</reference>
<keyword evidence="1" id="KW-0812">Transmembrane</keyword>
<dbReference type="PANTHER" id="PTHR37919:SF2">
    <property type="entry name" value="EXPERA DOMAIN-CONTAINING PROTEIN"/>
    <property type="match status" value="1"/>
</dbReference>